<keyword evidence="12" id="KW-0472">Membrane</keyword>
<dbReference type="eggNOG" id="ENOG502QSWH">
    <property type="taxonomic scope" value="Eukaryota"/>
</dbReference>
<keyword evidence="11" id="KW-0793">Thylakoid</keyword>
<evidence type="ECO:0000256" key="11">
    <source>
        <dbReference type="ARBA" id="ARBA00023078"/>
    </source>
</evidence>
<dbReference type="OrthoDB" id="2017985at2759"/>
<keyword evidence="3" id="KW-0813">Transport</keyword>
<keyword evidence="8" id="KW-0809">Transit peptide</keyword>
<evidence type="ECO:0000256" key="8">
    <source>
        <dbReference type="ARBA" id="ARBA00022946"/>
    </source>
</evidence>
<evidence type="ECO:0000256" key="10">
    <source>
        <dbReference type="ARBA" id="ARBA00023010"/>
    </source>
</evidence>
<evidence type="ECO:0000256" key="6">
    <source>
        <dbReference type="ARBA" id="ARBA00022692"/>
    </source>
</evidence>
<keyword evidence="7" id="KW-0653">Protein transport</keyword>
<dbReference type="OMA" id="NDVKGDM"/>
<dbReference type="Pfam" id="PF02416">
    <property type="entry name" value="TatA_B_E"/>
    <property type="match status" value="1"/>
</dbReference>
<feature type="non-terminal residue" evidence="14">
    <location>
        <position position="67"/>
    </location>
</feature>
<name>A4RZ45_OSTLU</name>
<proteinExistence type="predicted"/>
<dbReference type="FunFam" id="1.20.5.3310:FF:000003">
    <property type="entry name" value="Sec-independent protein translocase protein TATB, chloroplastic"/>
    <property type="match status" value="1"/>
</dbReference>
<dbReference type="Gramene" id="ABO96805">
    <property type="protein sequence ID" value="ABO96805"/>
    <property type="gene ID" value="OSTLU_9857"/>
</dbReference>
<protein>
    <submittedName>
        <fullName evidence="14">Tat family transporter: protein export (Chloroplast membrane protein HCF106C)</fullName>
    </submittedName>
</protein>
<dbReference type="GeneID" id="5002201"/>
<reference evidence="14 15" key="1">
    <citation type="journal article" date="2007" name="Proc. Natl. Acad. Sci. U.S.A.">
        <title>The tiny eukaryote Ostreococcus provides genomic insights into the paradox of plankton speciation.</title>
        <authorList>
            <person name="Palenik B."/>
            <person name="Grimwood J."/>
            <person name="Aerts A."/>
            <person name="Rouze P."/>
            <person name="Salamov A."/>
            <person name="Putnam N."/>
            <person name="Dupont C."/>
            <person name="Jorgensen R."/>
            <person name="Derelle E."/>
            <person name="Rombauts S."/>
            <person name="Zhou K."/>
            <person name="Otillar R."/>
            <person name="Merchant S.S."/>
            <person name="Podell S."/>
            <person name="Gaasterland T."/>
            <person name="Napoli C."/>
            <person name="Gendler K."/>
            <person name="Manuell A."/>
            <person name="Tai V."/>
            <person name="Vallon O."/>
            <person name="Piganeau G."/>
            <person name="Jancek S."/>
            <person name="Heijde M."/>
            <person name="Jabbari K."/>
            <person name="Bowler C."/>
            <person name="Lohr M."/>
            <person name="Robbens S."/>
            <person name="Werner G."/>
            <person name="Dubchak I."/>
            <person name="Pazour G.J."/>
            <person name="Ren Q."/>
            <person name="Paulsen I."/>
            <person name="Delwiche C."/>
            <person name="Schmutz J."/>
            <person name="Rokhsar D."/>
            <person name="Van de Peer Y."/>
            <person name="Moreau H."/>
            <person name="Grigoriev I.V."/>
        </authorList>
    </citation>
    <scope>NUCLEOTIDE SEQUENCE [LARGE SCALE GENOMIC DNA]</scope>
    <source>
        <strain evidence="14 15">CCE9901</strain>
    </source>
</reference>
<organism evidence="14 15">
    <name type="scientific">Ostreococcus lucimarinus (strain CCE9901)</name>
    <dbReference type="NCBI Taxonomy" id="436017"/>
    <lineage>
        <taxon>Eukaryota</taxon>
        <taxon>Viridiplantae</taxon>
        <taxon>Chlorophyta</taxon>
        <taxon>Mamiellophyceae</taxon>
        <taxon>Mamiellales</taxon>
        <taxon>Bathycoccaceae</taxon>
        <taxon>Ostreococcus</taxon>
    </lineage>
</organism>
<evidence type="ECO:0000256" key="13">
    <source>
        <dbReference type="ARBA" id="ARBA00025340"/>
    </source>
</evidence>
<dbReference type="Gene3D" id="1.20.5.3310">
    <property type="match status" value="1"/>
</dbReference>
<dbReference type="RefSeq" id="XP_001418512.1">
    <property type="nucleotide sequence ID" value="XM_001418475.1"/>
</dbReference>
<evidence type="ECO:0000256" key="2">
    <source>
        <dbReference type="ARBA" id="ARBA00004334"/>
    </source>
</evidence>
<dbReference type="GO" id="GO:0006886">
    <property type="term" value="P:intracellular protein transport"/>
    <property type="evidence" value="ECO:0007669"/>
    <property type="project" value="UniProtKB-ARBA"/>
</dbReference>
<evidence type="ECO:0000256" key="1">
    <source>
        <dbReference type="ARBA" id="ARBA00004167"/>
    </source>
</evidence>
<dbReference type="KEGG" id="olu:OSTLU_9857"/>
<dbReference type="Proteomes" id="UP000001568">
    <property type="component" value="Chromosome 6"/>
</dbReference>
<evidence type="ECO:0000256" key="12">
    <source>
        <dbReference type="ARBA" id="ARBA00023136"/>
    </source>
</evidence>
<evidence type="ECO:0000256" key="9">
    <source>
        <dbReference type="ARBA" id="ARBA00022989"/>
    </source>
</evidence>
<keyword evidence="10" id="KW-0811">Translocation</keyword>
<evidence type="ECO:0000256" key="5">
    <source>
        <dbReference type="ARBA" id="ARBA00022640"/>
    </source>
</evidence>
<sequence>SLFGVGAPEALVIGVVSLLVFGPKGLADIAKQLGATLREFQPTIRELQDVSREFQDTLRDEIEKPLE</sequence>
<evidence type="ECO:0000313" key="14">
    <source>
        <dbReference type="EMBL" id="ABO96805.1"/>
    </source>
</evidence>
<dbReference type="AlphaFoldDB" id="A4RZ45"/>
<dbReference type="PANTHER" id="PTHR33162">
    <property type="entry name" value="SEC-INDEPENDENT PROTEIN TRANSLOCASE PROTEIN TATA, CHLOROPLASTIC"/>
    <property type="match status" value="1"/>
</dbReference>
<evidence type="ECO:0000256" key="4">
    <source>
        <dbReference type="ARBA" id="ARBA00022528"/>
    </source>
</evidence>
<keyword evidence="6" id="KW-0812">Transmembrane</keyword>
<comment type="function">
    <text evidence="13">Part of the twin-arginine translocation (Tat) system that transports large folded proteins containing a characteristic twin-arginine motif in their signal peptide across the thylakoid membrane. Involved in delta pH-dependent protein transport required for chloroplast development, especially thylakoid membrane formation. TATC and TATB mediate precursor recognition, whereas TATA facilitates translocation.</text>
</comment>
<dbReference type="GO" id="GO:0009535">
    <property type="term" value="C:chloroplast thylakoid membrane"/>
    <property type="evidence" value="ECO:0007669"/>
    <property type="project" value="UniProtKB-SubCell"/>
</dbReference>
<keyword evidence="15" id="KW-1185">Reference proteome</keyword>
<gene>
    <name evidence="14" type="ORF">OSTLU_9857</name>
</gene>
<keyword evidence="9" id="KW-1133">Transmembrane helix</keyword>
<dbReference type="HOGENOM" id="CLU_086034_6_0_1"/>
<evidence type="ECO:0000256" key="7">
    <source>
        <dbReference type="ARBA" id="ARBA00022927"/>
    </source>
</evidence>
<dbReference type="InterPro" id="IPR003369">
    <property type="entry name" value="TatA/B/E"/>
</dbReference>
<keyword evidence="4" id="KW-0150">Chloroplast</keyword>
<comment type="subcellular location">
    <subcellularLocation>
        <location evidence="1">Membrane</location>
        <topology evidence="1">Single-pass membrane protein</topology>
    </subcellularLocation>
    <subcellularLocation>
        <location evidence="2">Plastid</location>
        <location evidence="2">Chloroplast thylakoid membrane</location>
    </subcellularLocation>
</comment>
<dbReference type="PANTHER" id="PTHR33162:SF3">
    <property type="entry name" value="SEC-INDEPENDENT PROTEIN TRANSLOCASE PROTEIN TATB, CHLOROPLASTIC"/>
    <property type="match status" value="1"/>
</dbReference>
<accession>A4RZ45</accession>
<keyword evidence="5" id="KW-0934">Plastid</keyword>
<feature type="non-terminal residue" evidence="14">
    <location>
        <position position="1"/>
    </location>
</feature>
<evidence type="ECO:0000313" key="15">
    <source>
        <dbReference type="Proteomes" id="UP000001568"/>
    </source>
</evidence>
<dbReference type="EMBL" id="CP000586">
    <property type="protein sequence ID" value="ABO96805.1"/>
    <property type="molecule type" value="Genomic_DNA"/>
</dbReference>
<dbReference type="STRING" id="436017.A4RZ45"/>
<evidence type="ECO:0000256" key="3">
    <source>
        <dbReference type="ARBA" id="ARBA00022448"/>
    </source>
</evidence>